<dbReference type="InterPro" id="IPR017441">
    <property type="entry name" value="Protein_kinase_ATP_BS"/>
</dbReference>
<feature type="domain" description="Protein kinase" evidence="8">
    <location>
        <begin position="173"/>
        <end position="636"/>
    </location>
</feature>
<dbReference type="RefSeq" id="XP_025427558.1">
    <property type="nucleotide sequence ID" value="XM_025575872.1"/>
</dbReference>
<dbReference type="SMART" id="SM00220">
    <property type="entry name" value="S_TKc"/>
    <property type="match status" value="1"/>
</dbReference>
<dbReference type="GO" id="GO:0005829">
    <property type="term" value="C:cytosol"/>
    <property type="evidence" value="ECO:0007669"/>
    <property type="project" value="TreeGrafter"/>
</dbReference>
<dbReference type="OrthoDB" id="1405469at2759"/>
<name>A0A318Z3C0_9EURO</name>
<evidence type="ECO:0000256" key="5">
    <source>
        <dbReference type="ARBA" id="ARBA00037982"/>
    </source>
</evidence>
<feature type="compositionally biased region" description="Polar residues" evidence="7">
    <location>
        <begin position="279"/>
        <end position="295"/>
    </location>
</feature>
<keyword evidence="3 9" id="KW-0418">Kinase</keyword>
<evidence type="ECO:0000256" key="4">
    <source>
        <dbReference type="ARBA" id="ARBA00022840"/>
    </source>
</evidence>
<evidence type="ECO:0000259" key="8">
    <source>
        <dbReference type="PROSITE" id="PS50011"/>
    </source>
</evidence>
<evidence type="ECO:0000256" key="3">
    <source>
        <dbReference type="ARBA" id="ARBA00022777"/>
    </source>
</evidence>
<keyword evidence="10" id="KW-1185">Reference proteome</keyword>
<dbReference type="STRING" id="1450539.A0A318Z3C0"/>
<dbReference type="InterPro" id="IPR008271">
    <property type="entry name" value="Ser/Thr_kinase_AS"/>
</dbReference>
<keyword evidence="4 6" id="KW-0067">ATP-binding</keyword>
<dbReference type="EMBL" id="KZ821262">
    <property type="protein sequence ID" value="PYH41576.1"/>
    <property type="molecule type" value="Genomic_DNA"/>
</dbReference>
<dbReference type="FunFam" id="3.30.200.20:FF:000787">
    <property type="entry name" value="Protein kinase, putative (AFU_orthologue AFUA_2G16620)"/>
    <property type="match status" value="1"/>
</dbReference>
<evidence type="ECO:0000313" key="10">
    <source>
        <dbReference type="Proteomes" id="UP000248349"/>
    </source>
</evidence>
<evidence type="ECO:0000256" key="6">
    <source>
        <dbReference type="PROSITE-ProRule" id="PRU10141"/>
    </source>
</evidence>
<evidence type="ECO:0000256" key="7">
    <source>
        <dbReference type="SAM" id="MobiDB-lite"/>
    </source>
</evidence>
<dbReference type="SUPFAM" id="SSF56112">
    <property type="entry name" value="Protein kinase-like (PK-like)"/>
    <property type="match status" value="1"/>
</dbReference>
<dbReference type="GO" id="GO:0004694">
    <property type="term" value="F:eukaryotic translation initiation factor 2alpha kinase activity"/>
    <property type="evidence" value="ECO:0007669"/>
    <property type="project" value="TreeGrafter"/>
</dbReference>
<dbReference type="PROSITE" id="PS00107">
    <property type="entry name" value="PROTEIN_KINASE_ATP"/>
    <property type="match status" value="1"/>
</dbReference>
<dbReference type="GO" id="GO:0005524">
    <property type="term" value="F:ATP binding"/>
    <property type="evidence" value="ECO:0007669"/>
    <property type="project" value="UniProtKB-UniRule"/>
</dbReference>
<keyword evidence="2 6" id="KW-0547">Nucleotide-binding</keyword>
<dbReference type="GO" id="GO:0005634">
    <property type="term" value="C:nucleus"/>
    <property type="evidence" value="ECO:0007669"/>
    <property type="project" value="TreeGrafter"/>
</dbReference>
<dbReference type="Gene3D" id="1.10.510.10">
    <property type="entry name" value="Transferase(Phosphotransferase) domain 1"/>
    <property type="match status" value="1"/>
</dbReference>
<gene>
    <name evidence="9" type="ORF">BP01DRAFT_360225</name>
</gene>
<feature type="binding site" evidence="6">
    <location>
        <position position="203"/>
    </location>
    <ligand>
        <name>ATP</name>
        <dbReference type="ChEBI" id="CHEBI:30616"/>
    </ligand>
</feature>
<evidence type="ECO:0000313" key="9">
    <source>
        <dbReference type="EMBL" id="PYH41576.1"/>
    </source>
</evidence>
<keyword evidence="1" id="KW-0808">Transferase</keyword>
<dbReference type="AlphaFoldDB" id="A0A318Z3C0"/>
<dbReference type="Gene3D" id="3.30.200.20">
    <property type="entry name" value="Phosphorylase Kinase, domain 1"/>
    <property type="match status" value="1"/>
</dbReference>
<dbReference type="Pfam" id="PF00069">
    <property type="entry name" value="Pkinase"/>
    <property type="match status" value="2"/>
</dbReference>
<dbReference type="PROSITE" id="PS50011">
    <property type="entry name" value="PROTEIN_KINASE_DOM"/>
    <property type="match status" value="1"/>
</dbReference>
<evidence type="ECO:0000256" key="2">
    <source>
        <dbReference type="ARBA" id="ARBA00022741"/>
    </source>
</evidence>
<dbReference type="InterPro" id="IPR000719">
    <property type="entry name" value="Prot_kinase_dom"/>
</dbReference>
<accession>A0A318Z3C0</accession>
<dbReference type="GO" id="GO:1990625">
    <property type="term" value="P:negative regulation of cytoplasmic translational initiation in response to stress"/>
    <property type="evidence" value="ECO:0007669"/>
    <property type="project" value="TreeGrafter"/>
</dbReference>
<sequence>MVTASLLEFYCHSRAADLLNSQPGSNGQYTRDSPEALELGRELYTKQAQLLSQHGVLSEGAESDELRSMRQLYRDTLDIIGRKALAGFRLDTQRSNAPGTLSRSSSELTLHKGGTAFAQPLRNAQPLESLQIDMNKLLSRQLPRSLGDPLKATLFEGMTDNPGVEPSRYTSQFREIKVLGRGSFGEVYHVRNVVDGQDYAIKKIPLSQRRFEQLQGGNKNHLETILKEIRTLAKLDHTNIVRYYSAWAEKMSESMLLQRSMAEGPNRKLAIVFEETEPSRTGPTLDTSRFTSVESTGDDDDDFSAAPAISQEPSHDQLSSMGGADEDIFTDGLSHDASSMQIQRRNRDGLEIPAVILHIQMSLHPISLHAYLNPGPSRLGEHMDKPPRRHCFHLVPSLQIMLDILSGVHYLHSKDIIHRDLKPANIFLSWPEKHHTHSCPPCQADGGPGLHYCQPRIGDFGLVADISHLNDPPSEEKHKSPASSKHGSAIQHVVGTEFYRPPLNSSGLISSGFVREFQRKVAMERPVQYVCDWSLDVYSLGIILFELLYPLNTRMERHVVLDDLTRGPYKVPPTASCQGACLPKDFVEKVHLGDVKLSSGETVADALASCIGGMLHLDPHQRWKCQVIQKRLQDILATVYPDSP</sequence>
<comment type="similarity">
    <text evidence="5">Belongs to the protein kinase superfamily. Ser/Thr protein kinase family. GCN2 subfamily.</text>
</comment>
<dbReference type="InterPro" id="IPR050339">
    <property type="entry name" value="CC_SR_Kinase"/>
</dbReference>
<proteinExistence type="inferred from homology"/>
<dbReference type="PANTHER" id="PTHR11042">
    <property type="entry name" value="EUKARYOTIC TRANSLATION INITIATION FACTOR 2-ALPHA KINASE EIF2-ALPHA KINASE -RELATED"/>
    <property type="match status" value="1"/>
</dbReference>
<dbReference type="InterPro" id="IPR011009">
    <property type="entry name" value="Kinase-like_dom_sf"/>
</dbReference>
<dbReference type="GeneID" id="37077100"/>
<dbReference type="PROSITE" id="PS00108">
    <property type="entry name" value="PROTEIN_KINASE_ST"/>
    <property type="match status" value="1"/>
</dbReference>
<feature type="region of interest" description="Disordered" evidence="7">
    <location>
        <begin position="274"/>
        <end position="330"/>
    </location>
</feature>
<dbReference type="PANTHER" id="PTHR11042:SF195">
    <property type="entry name" value="KINASE, PUTATIVE (AFU_ORTHOLOGUE AFUA_2G16620)-RELATED"/>
    <property type="match status" value="1"/>
</dbReference>
<dbReference type="Proteomes" id="UP000248349">
    <property type="component" value="Unassembled WGS sequence"/>
</dbReference>
<evidence type="ECO:0000256" key="1">
    <source>
        <dbReference type="ARBA" id="ARBA00022679"/>
    </source>
</evidence>
<organism evidence="9 10">
    <name type="scientific">Aspergillus saccharolyticus JOP 1030-1</name>
    <dbReference type="NCBI Taxonomy" id="1450539"/>
    <lineage>
        <taxon>Eukaryota</taxon>
        <taxon>Fungi</taxon>
        <taxon>Dikarya</taxon>
        <taxon>Ascomycota</taxon>
        <taxon>Pezizomycotina</taxon>
        <taxon>Eurotiomycetes</taxon>
        <taxon>Eurotiomycetidae</taxon>
        <taxon>Eurotiales</taxon>
        <taxon>Aspergillaceae</taxon>
        <taxon>Aspergillus</taxon>
        <taxon>Aspergillus subgen. Circumdati</taxon>
    </lineage>
</organism>
<reference evidence="9 10" key="1">
    <citation type="submission" date="2016-12" db="EMBL/GenBank/DDBJ databases">
        <title>The genomes of Aspergillus section Nigri reveals drivers in fungal speciation.</title>
        <authorList>
            <consortium name="DOE Joint Genome Institute"/>
            <person name="Vesth T.C."/>
            <person name="Nybo J."/>
            <person name="Theobald S."/>
            <person name="Brandl J."/>
            <person name="Frisvad J.C."/>
            <person name="Nielsen K.F."/>
            <person name="Lyhne E.K."/>
            <person name="Kogle M.E."/>
            <person name="Kuo A."/>
            <person name="Riley R."/>
            <person name="Clum A."/>
            <person name="Nolan M."/>
            <person name="Lipzen A."/>
            <person name="Salamov A."/>
            <person name="Henrissat B."/>
            <person name="Wiebenga A."/>
            <person name="De Vries R.P."/>
            <person name="Grigoriev I.V."/>
            <person name="Mortensen U.H."/>
            <person name="Andersen M.R."/>
            <person name="Baker S.E."/>
        </authorList>
    </citation>
    <scope>NUCLEOTIDE SEQUENCE [LARGE SCALE GENOMIC DNA]</scope>
    <source>
        <strain evidence="9 10">JOP 1030-1</strain>
    </source>
</reference>
<protein>
    <submittedName>
        <fullName evidence="9">Kinase-like protein</fullName>
    </submittedName>
</protein>